<dbReference type="PANTHER" id="PTHR33376:SF15">
    <property type="entry name" value="BLL6794 PROTEIN"/>
    <property type="match status" value="1"/>
</dbReference>
<dbReference type="CDD" id="cd13601">
    <property type="entry name" value="PBP2_TRAP_DctP1_3_4_like"/>
    <property type="match status" value="1"/>
</dbReference>
<dbReference type="InterPro" id="IPR018389">
    <property type="entry name" value="DctP_fam"/>
</dbReference>
<dbReference type="HOGENOM" id="CLU_036176_2_2_5"/>
<evidence type="ECO:0000256" key="3">
    <source>
        <dbReference type="ARBA" id="ARBA00022764"/>
    </source>
</evidence>
<keyword evidence="3" id="KW-0574">Periplasm</keyword>
<evidence type="ECO:0000313" key="5">
    <source>
        <dbReference type="EMBL" id="EAU48585.1"/>
    </source>
</evidence>
<dbReference type="Gene3D" id="3.40.190.170">
    <property type="entry name" value="Bacterial extracellular solute-binding protein, family 7"/>
    <property type="match status" value="1"/>
</dbReference>
<gene>
    <name evidence="5" type="ORF">R2601_03393</name>
</gene>
<dbReference type="eggNOG" id="COG1638">
    <property type="taxonomic scope" value="Bacteria"/>
</dbReference>
<evidence type="ECO:0000313" key="6">
    <source>
        <dbReference type="Proteomes" id="UP000006230"/>
    </source>
</evidence>
<dbReference type="AlphaFoldDB" id="Q0FWG7"/>
<evidence type="ECO:0000256" key="2">
    <source>
        <dbReference type="ARBA" id="ARBA00022729"/>
    </source>
</evidence>
<dbReference type="EMBL" id="AATQ01000001">
    <property type="protein sequence ID" value="EAU48585.1"/>
    <property type="molecule type" value="Genomic_DNA"/>
</dbReference>
<comment type="subcellular location">
    <subcellularLocation>
        <location evidence="1">Periplasm</location>
    </subcellularLocation>
</comment>
<dbReference type="GO" id="GO:0042597">
    <property type="term" value="C:periplasmic space"/>
    <property type="evidence" value="ECO:0007669"/>
    <property type="project" value="UniProtKB-SubCell"/>
</dbReference>
<evidence type="ECO:0000256" key="1">
    <source>
        <dbReference type="ARBA" id="ARBA00004418"/>
    </source>
</evidence>
<reference evidence="5 6" key="1">
    <citation type="journal article" date="2010" name="J. Bacteriol.">
        <title>Genome sequences of Pelagibaca bermudensis HTCC2601T and Maritimibacter alkaliphilus HTCC2654T, the type strains of two marine Roseobacter genera.</title>
        <authorList>
            <person name="Thrash J.C."/>
            <person name="Cho J.C."/>
            <person name="Ferriera S."/>
            <person name="Johnson J."/>
            <person name="Vergin K.L."/>
            <person name="Giovannoni S.J."/>
        </authorList>
    </citation>
    <scope>NUCLEOTIDE SEQUENCE [LARGE SCALE GENOMIC DNA]</scope>
    <source>
        <strain evidence="6">DSM 26914 / JCM 13377 / KCTC 12554 / HTCC2601</strain>
    </source>
</reference>
<keyword evidence="2" id="KW-0732">Signal</keyword>
<comment type="caution">
    <text evidence="5">The sequence shown here is derived from an EMBL/GenBank/DDBJ whole genome shotgun (WGS) entry which is preliminary data.</text>
</comment>
<proteinExistence type="predicted"/>
<dbReference type="InterPro" id="IPR038404">
    <property type="entry name" value="TRAP_DctP_sf"/>
</dbReference>
<keyword evidence="6" id="KW-1185">Reference proteome</keyword>
<dbReference type="PANTHER" id="PTHR33376">
    <property type="match status" value="1"/>
</dbReference>
<evidence type="ECO:0000256" key="4">
    <source>
        <dbReference type="SAM" id="MobiDB-lite"/>
    </source>
</evidence>
<name>Q0FWG7_SALBH</name>
<dbReference type="Proteomes" id="UP000006230">
    <property type="component" value="Unassembled WGS sequence"/>
</dbReference>
<sequence>MTSLASTGIERIREPARSGSSHGRSPKMIKTTIRTLALGAVSTMALSAPAAAIDERTFRVTQVFPSTHWHMTEGIQNFTDKVKEATDGAIDFEIYHAGQLGKESTTVVTSGLAEFGLLVPGYEVEKLPLTSVVELPGYYDTSCEGTRQFWELAKPGGAIYEAEYKPLGIRPLYVMTLRPYEVQTNEAVVESVEDMKGLKLRANGAMAKTVAAVGGTPVQVTSNEFYDALARGTVDGGMWISGSTKLVGLENVLNHTVTGTRMGAGSTFFAISERAYQSLDPELQEILTTAGEEMTMHMCEYLQAADENGEKELVAEGKLEVHPLSEEEAARWNEMLIPVAEQWAEEMDRSGRPGTDILEAYRAVAEEIE</sequence>
<dbReference type="GO" id="GO:0055085">
    <property type="term" value="P:transmembrane transport"/>
    <property type="evidence" value="ECO:0007669"/>
    <property type="project" value="InterPro"/>
</dbReference>
<dbReference type="Pfam" id="PF03480">
    <property type="entry name" value="DctP"/>
    <property type="match status" value="1"/>
</dbReference>
<dbReference type="NCBIfam" id="NF037995">
    <property type="entry name" value="TRAP_S1"/>
    <property type="match status" value="1"/>
</dbReference>
<feature type="region of interest" description="Disordered" evidence="4">
    <location>
        <begin position="1"/>
        <end position="26"/>
    </location>
</feature>
<dbReference type="STRING" id="314265.R2601_03393"/>
<accession>Q0FWG7</accession>
<protein>
    <submittedName>
        <fullName evidence="5">Possible TrapT family, dctP subunit, C4-dicarboxylate periplasmic binding protein</fullName>
    </submittedName>
</protein>
<organism evidence="5 6">
    <name type="scientific">Salipiger bermudensis (strain DSM 26914 / JCM 13377 / KCTC 12554 / HTCC2601)</name>
    <name type="common">Pelagibaca bermudensis</name>
    <dbReference type="NCBI Taxonomy" id="314265"/>
    <lineage>
        <taxon>Bacteria</taxon>
        <taxon>Pseudomonadati</taxon>
        <taxon>Pseudomonadota</taxon>
        <taxon>Alphaproteobacteria</taxon>
        <taxon>Rhodobacterales</taxon>
        <taxon>Roseobacteraceae</taxon>
        <taxon>Salipiger</taxon>
    </lineage>
</organism>